<dbReference type="GeneID" id="94844011"/>
<dbReference type="RefSeq" id="XP_068352848.1">
    <property type="nucleotide sequence ID" value="XM_068509307.1"/>
</dbReference>
<name>A0A1J4JMQ1_9EUKA</name>
<dbReference type="VEuPathDB" id="TrichDB:TRFO_33842"/>
<accession>A0A1J4JMQ1</accession>
<dbReference type="InterPro" id="IPR029016">
    <property type="entry name" value="GAF-like_dom_sf"/>
</dbReference>
<sequence>MRNVPERKCTNFLTSIIKKKTEGTPIMDIVAEKKEKTEILVDAERSKKFTFDKESQVLKTKKFRGPKEPLAISAKKGLVGKAFNDKIVKKIPDAYSCEFFDSKKDMASDYHTTSLLKKPVLNNRSEPVGVKKFLNKRDGKPFSKKKIEFVNIFMTFCGKKMENDVMYCESSKKKLQVTSFVNVSMRKKSNSAVKSILGDIKKNARKVINAERASKKLLDNVVNCLST</sequence>
<dbReference type="AlphaFoldDB" id="A0A1J4JMQ1"/>
<comment type="caution">
    <text evidence="1">The sequence shown here is derived from an EMBL/GenBank/DDBJ whole genome shotgun (WGS) entry which is preliminary data.</text>
</comment>
<protein>
    <submittedName>
        <fullName evidence="1">Uncharacterized protein</fullName>
    </submittedName>
</protein>
<dbReference type="Proteomes" id="UP000179807">
    <property type="component" value="Unassembled WGS sequence"/>
</dbReference>
<keyword evidence="2" id="KW-1185">Reference proteome</keyword>
<reference evidence="1" key="1">
    <citation type="submission" date="2016-10" db="EMBL/GenBank/DDBJ databases">
        <authorList>
            <person name="Benchimol M."/>
            <person name="Almeida L.G."/>
            <person name="Vasconcelos A.T."/>
            <person name="Perreira-Neves A."/>
            <person name="Rosa I.A."/>
            <person name="Tasca T."/>
            <person name="Bogo M.R."/>
            <person name="de Souza W."/>
        </authorList>
    </citation>
    <scope>NUCLEOTIDE SEQUENCE [LARGE SCALE GENOMIC DNA]</scope>
    <source>
        <strain evidence="1">K</strain>
    </source>
</reference>
<dbReference type="Gene3D" id="3.30.450.40">
    <property type="match status" value="1"/>
</dbReference>
<organism evidence="1 2">
    <name type="scientific">Tritrichomonas foetus</name>
    <dbReference type="NCBI Taxonomy" id="1144522"/>
    <lineage>
        <taxon>Eukaryota</taxon>
        <taxon>Metamonada</taxon>
        <taxon>Parabasalia</taxon>
        <taxon>Tritrichomonadida</taxon>
        <taxon>Tritrichomonadidae</taxon>
        <taxon>Tritrichomonas</taxon>
    </lineage>
</organism>
<gene>
    <name evidence="1" type="ORF">TRFO_33842</name>
</gene>
<dbReference type="SUPFAM" id="SSF55781">
    <property type="entry name" value="GAF domain-like"/>
    <property type="match status" value="1"/>
</dbReference>
<proteinExistence type="predicted"/>
<dbReference type="EMBL" id="MLAK01000992">
    <property type="protein sequence ID" value="OHS99711.1"/>
    <property type="molecule type" value="Genomic_DNA"/>
</dbReference>
<evidence type="ECO:0000313" key="1">
    <source>
        <dbReference type="EMBL" id="OHS99711.1"/>
    </source>
</evidence>
<evidence type="ECO:0000313" key="2">
    <source>
        <dbReference type="Proteomes" id="UP000179807"/>
    </source>
</evidence>